<evidence type="ECO:0000256" key="5">
    <source>
        <dbReference type="ARBA" id="ARBA00023136"/>
    </source>
</evidence>
<feature type="transmembrane region" description="Helical" evidence="6">
    <location>
        <begin position="259"/>
        <end position="285"/>
    </location>
</feature>
<dbReference type="Pfam" id="PF01384">
    <property type="entry name" value="PHO4"/>
    <property type="match status" value="2"/>
</dbReference>
<keyword evidence="3 6" id="KW-0812">Transmembrane</keyword>
<feature type="transmembrane region" description="Helical" evidence="6">
    <location>
        <begin position="151"/>
        <end position="173"/>
    </location>
</feature>
<name>A0A506PRV6_9FLAO</name>
<evidence type="ECO:0000256" key="2">
    <source>
        <dbReference type="ARBA" id="ARBA00022448"/>
    </source>
</evidence>
<keyword evidence="5 6" id="KW-0472">Membrane</keyword>
<feature type="transmembrane region" description="Helical" evidence="6">
    <location>
        <begin position="185"/>
        <end position="207"/>
    </location>
</feature>
<keyword evidence="8" id="KW-1185">Reference proteome</keyword>
<dbReference type="RefSeq" id="WP_140988935.1">
    <property type="nucleotide sequence ID" value="NZ_VHIQ01000001.1"/>
</dbReference>
<sequence length="747" mass="82891">MDGFYLILITIILLLAVIDLIVGVSNDAVNFLNSAIGSKAFPVKTILIVASCGLALGAVFSSGLMEVARVGIFQPQLFSFQEIIILFISVMITDILLINFFNTLGIPTSTTVSIIFCLLGASVSTGLLQLYNQGNDFNLIGNYINISKVLLIIEGIFLSIIIAFTVGAVVQFISRLVFTFQYHSISNFTTSLFTGFAQTCIGIFVILKGFGTTILKDTYLSVWITDHLIITFAVLLIFFCGLSFLLSSYYKKNMLKATVLLGLFGLALSFAGNDLVNFIGVPIAALQSFELWQGSNLSAESFNMVGLANTVQTPYYLLVIAGAIMVGTLWLSKRVFLVTETEINLARQDAGFERFKPHALSRAIVKFGIAIGYAGNMLLPEKVTASINSKFQKPEVLTAKFNAPSFDLVRATVNLMVASILISFATSIKIPLSTTYVTFMVAMGTALADRAWNSESAVYRVAGVLNVLASWIMTSLMAFLLSGLSVVLIFYGGITAVLVFLLFLGFILFKSAINHRKRVAKLTAKKKFKPEELENIHIITTKYSTNISDVFNRLQLLYSDSIKNLGLLNAIQLRQNKKEVNDILSEINMLKEIIFYQVNIQEKSSAAANKFYILTLDDLEAVALAMSQIINNSYDHVKNNHKKLTFNQIRGLKSIDIKTKEVFPKINHSFQNLDFSNLKSVIKSLVVIQTEIEQLLDQQISRVSVKDNSSKNMRLYFELLKKSSDMVDSLKIILIRYKEFNDTPIDE</sequence>
<feature type="transmembrane region" description="Helical" evidence="6">
    <location>
        <begin position="112"/>
        <end position="131"/>
    </location>
</feature>
<protein>
    <recommendedName>
        <fullName evidence="6">Phosphate transporter</fullName>
    </recommendedName>
</protein>
<comment type="subcellular location">
    <subcellularLocation>
        <location evidence="1 6">Membrane</location>
        <topology evidence="1 6">Multi-pass membrane protein</topology>
    </subcellularLocation>
</comment>
<dbReference type="OrthoDB" id="1110016at2"/>
<evidence type="ECO:0000256" key="1">
    <source>
        <dbReference type="ARBA" id="ARBA00004141"/>
    </source>
</evidence>
<evidence type="ECO:0000313" key="8">
    <source>
        <dbReference type="Proteomes" id="UP000317332"/>
    </source>
</evidence>
<organism evidence="7 8">
    <name type="scientific">Paucihalobacter ruber</name>
    <dbReference type="NCBI Taxonomy" id="2567861"/>
    <lineage>
        <taxon>Bacteria</taxon>
        <taxon>Pseudomonadati</taxon>
        <taxon>Bacteroidota</taxon>
        <taxon>Flavobacteriia</taxon>
        <taxon>Flavobacteriales</taxon>
        <taxon>Flavobacteriaceae</taxon>
        <taxon>Paucihalobacter</taxon>
    </lineage>
</organism>
<dbReference type="GO" id="GO:0005315">
    <property type="term" value="F:phosphate transmembrane transporter activity"/>
    <property type="evidence" value="ECO:0007669"/>
    <property type="project" value="InterPro"/>
</dbReference>
<feature type="transmembrane region" description="Helical" evidence="6">
    <location>
        <begin position="77"/>
        <end position="100"/>
    </location>
</feature>
<dbReference type="GO" id="GO:0035435">
    <property type="term" value="P:phosphate ion transmembrane transport"/>
    <property type="evidence" value="ECO:0007669"/>
    <property type="project" value="TreeGrafter"/>
</dbReference>
<comment type="similarity">
    <text evidence="6">Belongs to the inorganic phosphate transporter (PiT) (TC 2.A.20) family.</text>
</comment>
<gene>
    <name evidence="7" type="ORF">FJ651_03125</name>
</gene>
<feature type="transmembrane region" description="Helical" evidence="6">
    <location>
        <begin position="488"/>
        <end position="509"/>
    </location>
</feature>
<keyword evidence="4 6" id="KW-1133">Transmembrane helix</keyword>
<evidence type="ECO:0000256" key="6">
    <source>
        <dbReference type="RuleBase" id="RU363058"/>
    </source>
</evidence>
<dbReference type="PANTHER" id="PTHR11101">
    <property type="entry name" value="PHOSPHATE TRANSPORTER"/>
    <property type="match status" value="1"/>
</dbReference>
<feature type="transmembrane region" description="Helical" evidence="6">
    <location>
        <begin position="227"/>
        <end position="247"/>
    </location>
</feature>
<dbReference type="GO" id="GO:0016020">
    <property type="term" value="C:membrane"/>
    <property type="evidence" value="ECO:0007669"/>
    <property type="project" value="UniProtKB-SubCell"/>
</dbReference>
<dbReference type="Proteomes" id="UP000317332">
    <property type="component" value="Unassembled WGS sequence"/>
</dbReference>
<comment type="caution">
    <text evidence="7">The sequence shown here is derived from an EMBL/GenBank/DDBJ whole genome shotgun (WGS) entry which is preliminary data.</text>
</comment>
<keyword evidence="2 6" id="KW-0813">Transport</keyword>
<evidence type="ECO:0000256" key="3">
    <source>
        <dbReference type="ARBA" id="ARBA00022692"/>
    </source>
</evidence>
<proteinExistence type="inferred from homology"/>
<dbReference type="AlphaFoldDB" id="A0A506PRV6"/>
<feature type="transmembrane region" description="Helical" evidence="6">
    <location>
        <begin position="6"/>
        <end position="24"/>
    </location>
</feature>
<dbReference type="InterPro" id="IPR001204">
    <property type="entry name" value="Phos_transporter"/>
</dbReference>
<accession>A0A506PRV6</accession>
<evidence type="ECO:0000313" key="7">
    <source>
        <dbReference type="EMBL" id="TPV35925.1"/>
    </source>
</evidence>
<feature type="transmembrane region" description="Helical" evidence="6">
    <location>
        <begin position="313"/>
        <end position="331"/>
    </location>
</feature>
<reference evidence="7 8" key="1">
    <citation type="submission" date="2019-06" db="EMBL/GenBank/DDBJ databases">
        <title>Flavobacteriaceae Paucihalobacterium erythroidium CWB-1, complete genome.</title>
        <authorList>
            <person name="Wu S."/>
        </authorList>
    </citation>
    <scope>NUCLEOTIDE SEQUENCE [LARGE SCALE GENOMIC DNA]</scope>
    <source>
        <strain evidence="7 8">CWB-1</strain>
    </source>
</reference>
<dbReference type="PANTHER" id="PTHR11101:SF16">
    <property type="entry name" value="PHOSPHATE TRANSPORTER"/>
    <property type="match status" value="1"/>
</dbReference>
<feature type="transmembrane region" description="Helical" evidence="6">
    <location>
        <begin position="464"/>
        <end position="482"/>
    </location>
</feature>
<keyword evidence="6" id="KW-0592">Phosphate transport</keyword>
<dbReference type="EMBL" id="VHIQ01000001">
    <property type="protein sequence ID" value="TPV35925.1"/>
    <property type="molecule type" value="Genomic_DNA"/>
</dbReference>
<feature type="transmembrane region" description="Helical" evidence="6">
    <location>
        <begin position="45"/>
        <end position="65"/>
    </location>
</feature>
<evidence type="ECO:0000256" key="4">
    <source>
        <dbReference type="ARBA" id="ARBA00022989"/>
    </source>
</evidence>